<comment type="caution">
    <text evidence="7">The sequence shown here is derived from an EMBL/GenBank/DDBJ whole genome shotgun (WGS) entry which is preliminary data.</text>
</comment>
<dbReference type="AlphaFoldDB" id="A0A1J5QLI0"/>
<organism evidence="7">
    <name type="scientific">mine drainage metagenome</name>
    <dbReference type="NCBI Taxonomy" id="410659"/>
    <lineage>
        <taxon>unclassified sequences</taxon>
        <taxon>metagenomes</taxon>
        <taxon>ecological metagenomes</taxon>
    </lineage>
</organism>
<dbReference type="PANTHER" id="PTHR32322">
    <property type="entry name" value="INNER MEMBRANE TRANSPORTER"/>
    <property type="match status" value="1"/>
</dbReference>
<dbReference type="InterPro" id="IPR000620">
    <property type="entry name" value="EamA_dom"/>
</dbReference>
<evidence type="ECO:0000256" key="3">
    <source>
        <dbReference type="ARBA" id="ARBA00022989"/>
    </source>
</evidence>
<feature type="transmembrane region" description="Helical" evidence="5">
    <location>
        <begin position="30"/>
        <end position="49"/>
    </location>
</feature>
<dbReference type="Pfam" id="PF00892">
    <property type="entry name" value="EamA"/>
    <property type="match status" value="2"/>
</dbReference>
<evidence type="ECO:0000256" key="2">
    <source>
        <dbReference type="ARBA" id="ARBA00022692"/>
    </source>
</evidence>
<keyword evidence="2 5" id="KW-0812">Transmembrane</keyword>
<dbReference type="PANTHER" id="PTHR32322:SF9">
    <property type="entry name" value="AMINO-ACID METABOLITE EFFLUX PUMP-RELATED"/>
    <property type="match status" value="1"/>
</dbReference>
<keyword evidence="3 5" id="KW-1133">Transmembrane helix</keyword>
<dbReference type="GO" id="GO:0016020">
    <property type="term" value="C:membrane"/>
    <property type="evidence" value="ECO:0007669"/>
    <property type="project" value="UniProtKB-SubCell"/>
</dbReference>
<protein>
    <submittedName>
        <fullName evidence="7">Putative inner membrane transporter yiJE</fullName>
    </submittedName>
</protein>
<dbReference type="Gene3D" id="1.10.3730.20">
    <property type="match status" value="1"/>
</dbReference>
<sequence length="301" mass="30794">MPSLELLVLAAIWGSSFLFLRIAVPELGPVPLIALRVGVAALVLLPVLRMTRRGHTMRGKLLPLAVVGLSNSALPFTLFAVGALHLGAGFEAILNATTPLWAAVIGAALFGASISRAQLAGLFVGLLGVALLVGEQPGVWHGGAPLAVGAALLAPVSYGFAAHYARRHLAGVDAAAVAFGSQAFAALALALPAAALWPEHAVSGGIWASVAALGVLCTGVAYVLYFRLIARVGAAYAASVTFLIPVFGMLWGALFLHEAVTPSMVGGCAVILAGTALASGQWRVLLRRAQQQPSAREGHSP</sequence>
<feature type="transmembrane region" description="Helical" evidence="5">
    <location>
        <begin position="117"/>
        <end position="134"/>
    </location>
</feature>
<feature type="transmembrane region" description="Helical" evidence="5">
    <location>
        <begin position="206"/>
        <end position="226"/>
    </location>
</feature>
<comment type="subcellular location">
    <subcellularLocation>
        <location evidence="1">Membrane</location>
        <topology evidence="1">Multi-pass membrane protein</topology>
    </subcellularLocation>
</comment>
<name>A0A1J5QLI0_9ZZZZ</name>
<dbReference type="EMBL" id="MLJW01000624">
    <property type="protein sequence ID" value="OIQ84358.1"/>
    <property type="molecule type" value="Genomic_DNA"/>
</dbReference>
<accession>A0A1J5QLI0</accession>
<gene>
    <name evidence="7" type="primary">yijE_8</name>
    <name evidence="7" type="ORF">GALL_338310</name>
</gene>
<feature type="transmembrane region" description="Helical" evidence="5">
    <location>
        <begin position="140"/>
        <end position="162"/>
    </location>
</feature>
<feature type="domain" description="EamA" evidence="6">
    <location>
        <begin position="148"/>
        <end position="279"/>
    </location>
</feature>
<dbReference type="InterPro" id="IPR037185">
    <property type="entry name" value="EmrE-like"/>
</dbReference>
<feature type="transmembrane region" description="Helical" evidence="5">
    <location>
        <begin position="7"/>
        <end position="24"/>
    </location>
</feature>
<feature type="transmembrane region" description="Helical" evidence="5">
    <location>
        <begin position="174"/>
        <end position="194"/>
    </location>
</feature>
<feature type="domain" description="EamA" evidence="6">
    <location>
        <begin position="6"/>
        <end position="133"/>
    </location>
</feature>
<evidence type="ECO:0000313" key="7">
    <source>
        <dbReference type="EMBL" id="OIQ84358.1"/>
    </source>
</evidence>
<dbReference type="InterPro" id="IPR050638">
    <property type="entry name" value="AA-Vitamin_Transporters"/>
</dbReference>
<reference evidence="7" key="1">
    <citation type="submission" date="2016-10" db="EMBL/GenBank/DDBJ databases">
        <title>Sequence of Gallionella enrichment culture.</title>
        <authorList>
            <person name="Poehlein A."/>
            <person name="Muehling M."/>
            <person name="Daniel R."/>
        </authorList>
    </citation>
    <scope>NUCLEOTIDE SEQUENCE</scope>
</reference>
<proteinExistence type="predicted"/>
<feature type="transmembrane region" description="Helical" evidence="5">
    <location>
        <begin position="92"/>
        <end position="110"/>
    </location>
</feature>
<feature type="transmembrane region" description="Helical" evidence="5">
    <location>
        <begin position="233"/>
        <end position="254"/>
    </location>
</feature>
<evidence type="ECO:0000256" key="5">
    <source>
        <dbReference type="SAM" id="Phobius"/>
    </source>
</evidence>
<feature type="transmembrane region" description="Helical" evidence="5">
    <location>
        <begin position="61"/>
        <end position="86"/>
    </location>
</feature>
<evidence type="ECO:0000259" key="6">
    <source>
        <dbReference type="Pfam" id="PF00892"/>
    </source>
</evidence>
<evidence type="ECO:0000256" key="1">
    <source>
        <dbReference type="ARBA" id="ARBA00004141"/>
    </source>
</evidence>
<evidence type="ECO:0000256" key="4">
    <source>
        <dbReference type="ARBA" id="ARBA00023136"/>
    </source>
</evidence>
<keyword evidence="4 5" id="KW-0472">Membrane</keyword>
<dbReference type="SUPFAM" id="SSF103481">
    <property type="entry name" value="Multidrug resistance efflux transporter EmrE"/>
    <property type="match status" value="2"/>
</dbReference>
<feature type="transmembrane region" description="Helical" evidence="5">
    <location>
        <begin position="260"/>
        <end position="278"/>
    </location>
</feature>